<protein>
    <submittedName>
        <fullName evidence="1">Uncharacterized protein</fullName>
    </submittedName>
</protein>
<evidence type="ECO:0000313" key="1">
    <source>
        <dbReference type="EMBL" id="KFE60780.1"/>
    </source>
</evidence>
<sequence>MPTALQQRSKTCSKNRAEVSQWLRTCHLTRASSCLRRMCGGLTTLSSIRLGLSTEETRPHARSAARPEGC</sequence>
<dbReference type="AlphaFoldDB" id="A0A085VZB7"/>
<dbReference type="EMBL" id="JMCB01000028">
    <property type="protein sequence ID" value="KFE60780.1"/>
    <property type="molecule type" value="Genomic_DNA"/>
</dbReference>
<proteinExistence type="predicted"/>
<dbReference type="Proteomes" id="UP000028725">
    <property type="component" value="Unassembled WGS sequence"/>
</dbReference>
<evidence type="ECO:0000313" key="2">
    <source>
        <dbReference type="Proteomes" id="UP000028725"/>
    </source>
</evidence>
<keyword evidence="2" id="KW-1185">Reference proteome</keyword>
<comment type="caution">
    <text evidence="1">The sequence shown here is derived from an EMBL/GenBank/DDBJ whole genome shotgun (WGS) entry which is preliminary data.</text>
</comment>
<organism evidence="1 2">
    <name type="scientific">Hyalangium minutum</name>
    <dbReference type="NCBI Taxonomy" id="394096"/>
    <lineage>
        <taxon>Bacteria</taxon>
        <taxon>Pseudomonadati</taxon>
        <taxon>Myxococcota</taxon>
        <taxon>Myxococcia</taxon>
        <taxon>Myxococcales</taxon>
        <taxon>Cystobacterineae</taxon>
        <taxon>Archangiaceae</taxon>
        <taxon>Hyalangium</taxon>
    </lineage>
</organism>
<gene>
    <name evidence="1" type="ORF">DB31_4693</name>
</gene>
<accession>A0A085VZB7</accession>
<name>A0A085VZB7_9BACT</name>
<reference evidence="1 2" key="1">
    <citation type="submission" date="2014-04" db="EMBL/GenBank/DDBJ databases">
        <title>Genome assembly of Hyalangium minutum DSM 14724.</title>
        <authorList>
            <person name="Sharma G."/>
            <person name="Subramanian S."/>
        </authorList>
    </citation>
    <scope>NUCLEOTIDE SEQUENCE [LARGE SCALE GENOMIC DNA]</scope>
    <source>
        <strain evidence="1 2">DSM 14724</strain>
    </source>
</reference>